<evidence type="ECO:0000259" key="2">
    <source>
        <dbReference type="Pfam" id="PF00156"/>
    </source>
</evidence>
<protein>
    <submittedName>
        <fullName evidence="3">ComF family protein</fullName>
    </submittedName>
</protein>
<dbReference type="EMBL" id="RBZO01000002">
    <property type="protein sequence ID" value="RKQ18213.1"/>
    <property type="molecule type" value="Genomic_DNA"/>
</dbReference>
<proteinExistence type="inferred from homology"/>
<dbReference type="PANTHER" id="PTHR47505">
    <property type="entry name" value="DNA UTILIZATION PROTEIN YHGH"/>
    <property type="match status" value="1"/>
</dbReference>
<name>A0A494Z6N5_9BACI</name>
<evidence type="ECO:0000313" key="4">
    <source>
        <dbReference type="Proteomes" id="UP000281813"/>
    </source>
</evidence>
<accession>A0A494Z6N5</accession>
<comment type="caution">
    <text evidence="3">The sequence shown here is derived from an EMBL/GenBank/DDBJ whole genome shotgun (WGS) entry which is preliminary data.</text>
</comment>
<dbReference type="OrthoDB" id="9779910at2"/>
<dbReference type="SUPFAM" id="SSF53271">
    <property type="entry name" value="PRTase-like"/>
    <property type="match status" value="1"/>
</dbReference>
<dbReference type="PANTHER" id="PTHR47505:SF1">
    <property type="entry name" value="DNA UTILIZATION PROTEIN YHGH"/>
    <property type="match status" value="1"/>
</dbReference>
<dbReference type="Pfam" id="PF00156">
    <property type="entry name" value="Pribosyltran"/>
    <property type="match status" value="1"/>
</dbReference>
<dbReference type="AlphaFoldDB" id="A0A494Z6N5"/>
<evidence type="ECO:0000256" key="1">
    <source>
        <dbReference type="ARBA" id="ARBA00008007"/>
    </source>
</evidence>
<evidence type="ECO:0000313" key="3">
    <source>
        <dbReference type="EMBL" id="RKQ18213.1"/>
    </source>
</evidence>
<dbReference type="InterPro" id="IPR000836">
    <property type="entry name" value="PRTase_dom"/>
</dbReference>
<organism evidence="3 4">
    <name type="scientific">Oceanobacillus bengalensis</name>
    <dbReference type="NCBI Taxonomy" id="1435466"/>
    <lineage>
        <taxon>Bacteria</taxon>
        <taxon>Bacillati</taxon>
        <taxon>Bacillota</taxon>
        <taxon>Bacilli</taxon>
        <taxon>Bacillales</taxon>
        <taxon>Bacillaceae</taxon>
        <taxon>Oceanobacillus</taxon>
    </lineage>
</organism>
<keyword evidence="4" id="KW-1185">Reference proteome</keyword>
<dbReference type="InterPro" id="IPR029057">
    <property type="entry name" value="PRTase-like"/>
</dbReference>
<sequence>MECLWCDREMIPEISWKNLFQGEKKRILCEMCEGKLQKLIGNRCKRCSRMTVAPTCADCKRWERQGEMDSIKWNYSIFGYNTFMQDVIAKWKYRGDYLLGNVFKEYVIQAFKENFAQLGKDVVAVPIPLSTEREKERSFNQAKMLAQFLPIEMMDVMSRIHGEKQSKKTRIERIGGQNPFFISERVNKSVILVDDIYTTGTTLRHAATTLKASGSSTVYSLTLIRG</sequence>
<dbReference type="InterPro" id="IPR051910">
    <property type="entry name" value="ComF/GntX_DNA_util-trans"/>
</dbReference>
<feature type="domain" description="Phosphoribosyltransferase" evidence="2">
    <location>
        <begin position="142"/>
        <end position="225"/>
    </location>
</feature>
<dbReference type="Gene3D" id="3.40.50.2020">
    <property type="match status" value="1"/>
</dbReference>
<reference evidence="3 4" key="1">
    <citation type="journal article" date="2015" name="Antonie Van Leeuwenhoek">
        <title>Oceanobacillus bengalensis sp. nov., a bacterium isolated from seawater of the Bay of Bengal.</title>
        <authorList>
            <person name="Yongchang O."/>
            <person name="Xiang W."/>
            <person name="Wang G."/>
        </authorList>
    </citation>
    <scope>NUCLEOTIDE SEQUENCE [LARGE SCALE GENOMIC DNA]</scope>
    <source>
        <strain evidence="3 4">MCCC 1K00260</strain>
    </source>
</reference>
<dbReference type="CDD" id="cd06223">
    <property type="entry name" value="PRTases_typeI"/>
    <property type="match status" value="1"/>
</dbReference>
<dbReference type="RefSeq" id="WP_121128164.1">
    <property type="nucleotide sequence ID" value="NZ_JBHUFK010000006.1"/>
</dbReference>
<dbReference type="Proteomes" id="UP000281813">
    <property type="component" value="Unassembled WGS sequence"/>
</dbReference>
<comment type="similarity">
    <text evidence="1">Belongs to the ComF/GntX family.</text>
</comment>
<gene>
    <name evidence="3" type="ORF">D8M05_02065</name>
</gene>